<dbReference type="SUPFAM" id="SSF48452">
    <property type="entry name" value="TPR-like"/>
    <property type="match status" value="1"/>
</dbReference>
<keyword evidence="3" id="KW-1133">Transmembrane helix</keyword>
<gene>
    <name evidence="4" type="ORF">MNBD_CHLOROFLEXI01-3815</name>
</gene>
<dbReference type="Pfam" id="PF13432">
    <property type="entry name" value="TPR_16"/>
    <property type="match status" value="2"/>
</dbReference>
<dbReference type="PROSITE" id="PS50293">
    <property type="entry name" value="TPR_REGION"/>
    <property type="match status" value="1"/>
</dbReference>
<proteinExistence type="predicted"/>
<keyword evidence="3" id="KW-0472">Membrane</keyword>
<sequence>MTEPIPKQKVRSAHSLSKKELRASLILPIVITLIIWGAGLLLYQVTPGEFNTAVVLFISFALLLFLLYWTRKAEKRLRITAVFIAIPALVGISLGLIQGSVTNTMLGVSGTFLLLLLHSLFHTPISYRVAFRRFRAGDIDTALDLLNKAIQARPDFWESYQLRALIHLTELDFSRAERSAKEAISRKPNAHPVYNTLGQIYLAQATFSQAQSSFEQALALEPNNALYRYHLGLCQYRQQAYPEAVTSFMEAIGGSIRFLEYELQAHYYLWRSLKALDEDEQAKTVHEQMQNFAPGVPLIEAQLEEQPEYPHLANLRADALDLSKQFNNDFTKDSDYKKAGEDAVK</sequence>
<dbReference type="PROSITE" id="PS50005">
    <property type="entry name" value="TPR"/>
    <property type="match status" value="1"/>
</dbReference>
<keyword evidence="2" id="KW-0802">TPR repeat</keyword>
<evidence type="ECO:0000256" key="3">
    <source>
        <dbReference type="SAM" id="Phobius"/>
    </source>
</evidence>
<protein>
    <submittedName>
        <fullName evidence="4">Uncharacterized protein</fullName>
    </submittedName>
</protein>
<dbReference type="PANTHER" id="PTHR44858:SF1">
    <property type="entry name" value="UDP-N-ACETYLGLUCOSAMINE--PEPTIDE N-ACETYLGLUCOSAMINYLTRANSFERASE SPINDLY-RELATED"/>
    <property type="match status" value="1"/>
</dbReference>
<name>A0A3B0UIV3_9ZZZZ</name>
<dbReference type="Gene3D" id="1.25.40.10">
    <property type="entry name" value="Tetratricopeptide repeat domain"/>
    <property type="match status" value="2"/>
</dbReference>
<keyword evidence="1" id="KW-0677">Repeat</keyword>
<organism evidence="4">
    <name type="scientific">hydrothermal vent metagenome</name>
    <dbReference type="NCBI Taxonomy" id="652676"/>
    <lineage>
        <taxon>unclassified sequences</taxon>
        <taxon>metagenomes</taxon>
        <taxon>ecological metagenomes</taxon>
    </lineage>
</organism>
<dbReference type="PANTHER" id="PTHR44858">
    <property type="entry name" value="TETRATRICOPEPTIDE REPEAT PROTEIN 6"/>
    <property type="match status" value="1"/>
</dbReference>
<dbReference type="SMART" id="SM00028">
    <property type="entry name" value="TPR"/>
    <property type="match status" value="4"/>
</dbReference>
<evidence type="ECO:0000256" key="2">
    <source>
        <dbReference type="ARBA" id="ARBA00022803"/>
    </source>
</evidence>
<feature type="transmembrane region" description="Helical" evidence="3">
    <location>
        <begin position="21"/>
        <end position="44"/>
    </location>
</feature>
<dbReference type="InterPro" id="IPR011990">
    <property type="entry name" value="TPR-like_helical_dom_sf"/>
</dbReference>
<keyword evidence="3" id="KW-0812">Transmembrane</keyword>
<evidence type="ECO:0000256" key="1">
    <source>
        <dbReference type="ARBA" id="ARBA00022737"/>
    </source>
</evidence>
<feature type="transmembrane region" description="Helical" evidence="3">
    <location>
        <begin position="81"/>
        <end position="99"/>
    </location>
</feature>
<feature type="transmembrane region" description="Helical" evidence="3">
    <location>
        <begin position="50"/>
        <end position="69"/>
    </location>
</feature>
<feature type="transmembrane region" description="Helical" evidence="3">
    <location>
        <begin position="105"/>
        <end position="125"/>
    </location>
</feature>
<accession>A0A3B0UIV3</accession>
<dbReference type="InterPro" id="IPR019734">
    <property type="entry name" value="TPR_rpt"/>
</dbReference>
<dbReference type="AlphaFoldDB" id="A0A3B0UIV3"/>
<dbReference type="EMBL" id="UOEU01000112">
    <property type="protein sequence ID" value="VAW30925.1"/>
    <property type="molecule type" value="Genomic_DNA"/>
</dbReference>
<reference evidence="4" key="1">
    <citation type="submission" date="2018-06" db="EMBL/GenBank/DDBJ databases">
        <authorList>
            <person name="Zhirakovskaya E."/>
        </authorList>
    </citation>
    <scope>NUCLEOTIDE SEQUENCE</scope>
</reference>
<evidence type="ECO:0000313" key="4">
    <source>
        <dbReference type="EMBL" id="VAW30925.1"/>
    </source>
</evidence>
<dbReference type="InterPro" id="IPR050498">
    <property type="entry name" value="Ycf3"/>
</dbReference>